<keyword evidence="3 10" id="KW-0436">Ligase</keyword>
<dbReference type="NCBIfam" id="TIGR00456">
    <property type="entry name" value="argS"/>
    <property type="match status" value="1"/>
</dbReference>
<dbReference type="CDD" id="cd00671">
    <property type="entry name" value="ArgRS_core"/>
    <property type="match status" value="1"/>
</dbReference>
<name>A0AAN7YTK6_9MYCE</name>
<dbReference type="InterPro" id="IPR036695">
    <property type="entry name" value="Arg-tRNA-synth_N_sf"/>
</dbReference>
<reference evidence="13 14" key="1">
    <citation type="submission" date="2023-11" db="EMBL/GenBank/DDBJ databases">
        <title>Dfirmibasis_genome.</title>
        <authorList>
            <person name="Edelbroek B."/>
            <person name="Kjellin J."/>
            <person name="Jerlstrom-Hultqvist J."/>
            <person name="Soderbom F."/>
        </authorList>
    </citation>
    <scope>NUCLEOTIDE SEQUENCE [LARGE SCALE GENOMIC DNA]</scope>
    <source>
        <strain evidence="13 14">TNS-C-14</strain>
    </source>
</reference>
<dbReference type="Gene3D" id="1.10.730.10">
    <property type="entry name" value="Isoleucyl-tRNA Synthetase, Domain 1"/>
    <property type="match status" value="1"/>
</dbReference>
<feature type="domain" description="DALR anticodon binding" evidence="11">
    <location>
        <begin position="474"/>
        <end position="589"/>
    </location>
</feature>
<dbReference type="FunFam" id="3.40.50.620:FF:000058">
    <property type="entry name" value="Mitochondrial arginyl-tRNA synthetase"/>
    <property type="match status" value="1"/>
</dbReference>
<accession>A0AAN7YTK6</accession>
<dbReference type="FunFam" id="1.10.730.10:FF:000006">
    <property type="entry name" value="Arginyl-tRNA synthetase 2, mitochondrial"/>
    <property type="match status" value="1"/>
</dbReference>
<dbReference type="InterPro" id="IPR005148">
    <property type="entry name" value="Arg-tRNA-synth_N"/>
</dbReference>
<dbReference type="InterPro" id="IPR009080">
    <property type="entry name" value="tRNAsynth_Ia_anticodon-bd"/>
</dbReference>
<dbReference type="AlphaFoldDB" id="A0AAN7YTK6"/>
<evidence type="ECO:0000256" key="8">
    <source>
        <dbReference type="ARBA" id="ARBA00033033"/>
    </source>
</evidence>
<comment type="similarity">
    <text evidence="1 10">Belongs to the class-I aminoacyl-tRNA synthetase family.</text>
</comment>
<dbReference type="Proteomes" id="UP001344447">
    <property type="component" value="Unassembled WGS sequence"/>
</dbReference>
<evidence type="ECO:0000256" key="5">
    <source>
        <dbReference type="ARBA" id="ARBA00022840"/>
    </source>
</evidence>
<keyword evidence="14" id="KW-1185">Reference proteome</keyword>
<organism evidence="13 14">
    <name type="scientific">Dictyostelium firmibasis</name>
    <dbReference type="NCBI Taxonomy" id="79012"/>
    <lineage>
        <taxon>Eukaryota</taxon>
        <taxon>Amoebozoa</taxon>
        <taxon>Evosea</taxon>
        <taxon>Eumycetozoa</taxon>
        <taxon>Dictyostelia</taxon>
        <taxon>Dictyosteliales</taxon>
        <taxon>Dictyosteliaceae</taxon>
        <taxon>Dictyostelium</taxon>
    </lineage>
</organism>
<dbReference type="SMART" id="SM01016">
    <property type="entry name" value="Arg_tRNA_synt_N"/>
    <property type="match status" value="1"/>
</dbReference>
<dbReference type="PANTHER" id="PTHR11956:SF11">
    <property type="entry name" value="ARGININE--TRNA LIGASE, MITOCHONDRIAL-RELATED"/>
    <property type="match status" value="1"/>
</dbReference>
<dbReference type="SUPFAM" id="SSF52374">
    <property type="entry name" value="Nucleotidylyl transferase"/>
    <property type="match status" value="1"/>
</dbReference>
<evidence type="ECO:0000313" key="14">
    <source>
        <dbReference type="Proteomes" id="UP001344447"/>
    </source>
</evidence>
<gene>
    <name evidence="13" type="ORF">RB653_010333</name>
</gene>
<dbReference type="InterPro" id="IPR001278">
    <property type="entry name" value="Arg-tRNA-ligase"/>
</dbReference>
<dbReference type="GO" id="GO:0006420">
    <property type="term" value="P:arginyl-tRNA aminoacylation"/>
    <property type="evidence" value="ECO:0007669"/>
    <property type="project" value="InterPro"/>
</dbReference>
<dbReference type="Gene3D" id="3.40.50.620">
    <property type="entry name" value="HUPs"/>
    <property type="match status" value="1"/>
</dbReference>
<dbReference type="GO" id="GO:0032543">
    <property type="term" value="P:mitochondrial translation"/>
    <property type="evidence" value="ECO:0007669"/>
    <property type="project" value="TreeGrafter"/>
</dbReference>
<dbReference type="GO" id="GO:0005739">
    <property type="term" value="C:mitochondrion"/>
    <property type="evidence" value="ECO:0007669"/>
    <property type="project" value="TreeGrafter"/>
</dbReference>
<dbReference type="Gene3D" id="3.30.1360.70">
    <property type="entry name" value="Arginyl tRNA synthetase N-terminal domain"/>
    <property type="match status" value="1"/>
</dbReference>
<dbReference type="Pfam" id="PF03485">
    <property type="entry name" value="Arg_tRNA_synt_N"/>
    <property type="match status" value="1"/>
</dbReference>
<evidence type="ECO:0000256" key="6">
    <source>
        <dbReference type="ARBA" id="ARBA00022917"/>
    </source>
</evidence>
<dbReference type="EMBL" id="JAVFKY010000006">
    <property type="protein sequence ID" value="KAK5575077.1"/>
    <property type="molecule type" value="Genomic_DNA"/>
</dbReference>
<dbReference type="InterPro" id="IPR035684">
    <property type="entry name" value="ArgRS_core"/>
</dbReference>
<comment type="caution">
    <text evidence="13">The sequence shown here is derived from an EMBL/GenBank/DDBJ whole genome shotgun (WGS) entry which is preliminary data.</text>
</comment>
<dbReference type="InterPro" id="IPR014729">
    <property type="entry name" value="Rossmann-like_a/b/a_fold"/>
</dbReference>
<feature type="domain" description="Arginyl tRNA synthetase N-terminal" evidence="12">
    <location>
        <begin position="2"/>
        <end position="84"/>
    </location>
</feature>
<keyword evidence="7 10" id="KW-0030">Aminoacyl-tRNA synthetase</keyword>
<dbReference type="GO" id="GO:0005524">
    <property type="term" value="F:ATP binding"/>
    <property type="evidence" value="ECO:0007669"/>
    <property type="project" value="UniProtKB-KW"/>
</dbReference>
<dbReference type="SUPFAM" id="SSF47323">
    <property type="entry name" value="Anticodon-binding domain of a subclass of class I aminoacyl-tRNA synthetases"/>
    <property type="match status" value="1"/>
</dbReference>
<evidence type="ECO:0000256" key="10">
    <source>
        <dbReference type="RuleBase" id="RU363038"/>
    </source>
</evidence>
<proteinExistence type="inferred from homology"/>
<dbReference type="PROSITE" id="PS00178">
    <property type="entry name" value="AA_TRNA_LIGASE_I"/>
    <property type="match status" value="1"/>
</dbReference>
<keyword evidence="6 10" id="KW-0648">Protein biosynthesis</keyword>
<dbReference type="PRINTS" id="PR01038">
    <property type="entry name" value="TRNASYNTHARG"/>
</dbReference>
<dbReference type="HAMAP" id="MF_00123">
    <property type="entry name" value="Arg_tRNA_synth"/>
    <property type="match status" value="1"/>
</dbReference>
<dbReference type="GO" id="GO:0004814">
    <property type="term" value="F:arginine-tRNA ligase activity"/>
    <property type="evidence" value="ECO:0007669"/>
    <property type="project" value="UniProtKB-EC"/>
</dbReference>
<evidence type="ECO:0000256" key="3">
    <source>
        <dbReference type="ARBA" id="ARBA00022598"/>
    </source>
</evidence>
<dbReference type="SUPFAM" id="SSF55190">
    <property type="entry name" value="Arginyl-tRNA synthetase (ArgRS), N-terminal 'additional' domain"/>
    <property type="match status" value="1"/>
</dbReference>
<evidence type="ECO:0000256" key="2">
    <source>
        <dbReference type="ARBA" id="ARBA00012837"/>
    </source>
</evidence>
<evidence type="ECO:0000256" key="9">
    <source>
        <dbReference type="ARBA" id="ARBA00049339"/>
    </source>
</evidence>
<dbReference type="InterPro" id="IPR008909">
    <property type="entry name" value="DALR_anticod-bd"/>
</dbReference>
<evidence type="ECO:0000313" key="13">
    <source>
        <dbReference type="EMBL" id="KAK5575077.1"/>
    </source>
</evidence>
<evidence type="ECO:0000256" key="4">
    <source>
        <dbReference type="ARBA" id="ARBA00022741"/>
    </source>
</evidence>
<dbReference type="SMART" id="SM00836">
    <property type="entry name" value="DALR_1"/>
    <property type="match status" value="1"/>
</dbReference>
<dbReference type="CDD" id="cd07956">
    <property type="entry name" value="Anticodon_Ia_Arg"/>
    <property type="match status" value="1"/>
</dbReference>
<evidence type="ECO:0000256" key="1">
    <source>
        <dbReference type="ARBA" id="ARBA00005594"/>
    </source>
</evidence>
<evidence type="ECO:0000259" key="11">
    <source>
        <dbReference type="SMART" id="SM00836"/>
    </source>
</evidence>
<evidence type="ECO:0000256" key="7">
    <source>
        <dbReference type="ARBA" id="ARBA00023146"/>
    </source>
</evidence>
<protein>
    <recommendedName>
        <fullName evidence="2">arginine--tRNA ligase</fullName>
        <ecNumber evidence="2">6.1.1.19</ecNumber>
    </recommendedName>
    <alternativeName>
        <fullName evidence="8">Arginyl-tRNA synthetase</fullName>
    </alternativeName>
</protein>
<keyword evidence="4 10" id="KW-0547">Nucleotide-binding</keyword>
<keyword evidence="5 10" id="KW-0067">ATP-binding</keyword>
<dbReference type="Pfam" id="PF05746">
    <property type="entry name" value="DALR_1"/>
    <property type="match status" value="1"/>
</dbReference>
<comment type="catalytic activity">
    <reaction evidence="9">
        <text>tRNA(Arg) + L-arginine + ATP = L-arginyl-tRNA(Arg) + AMP + diphosphate</text>
        <dbReference type="Rhea" id="RHEA:20301"/>
        <dbReference type="Rhea" id="RHEA-COMP:9658"/>
        <dbReference type="Rhea" id="RHEA-COMP:9673"/>
        <dbReference type="ChEBI" id="CHEBI:30616"/>
        <dbReference type="ChEBI" id="CHEBI:32682"/>
        <dbReference type="ChEBI" id="CHEBI:33019"/>
        <dbReference type="ChEBI" id="CHEBI:78442"/>
        <dbReference type="ChEBI" id="CHEBI:78513"/>
        <dbReference type="ChEBI" id="CHEBI:456215"/>
        <dbReference type="EC" id="6.1.1.19"/>
    </reaction>
</comment>
<sequence>MFQEEIAKQLSVLTEIEPNKILECIESTKNKDMADFAVPIPKLNKFKKLAGKPDQLAIDFASKIQLNDCIQGASAAGNYLNFKVNRLLQVQEILKDVISKKDRFGMTEQGKGKKIIVEFSSPNIAKPFHAGHLRSTIIGNFMTNLFNELGYETVSMNYLGDWGKQYGLLAVGFEKYGSEEELLADPIKHLYNVYVKINGEAEKEEEAKKKYAEEVAAGVEPTAPLQTTPTIHDIARAYFKRMEDGDVEALAIWKRFRDLSIVKYKDIYNRLNVKFDIYSGESLVTEGMAIEFKKLQDKNLLEDSQGAKVIDLSKPNKLGKVLVQKTDGTTLYITRDIAAAVDRKNNIGFDKMYYVVASQQDFHFRQLFDILGKMDYQWQKDLTHINYGMVKGMSTRKGTVVFLEDILNKTQKKMLKIMKQNEQKFAEIEDPEKVADIVGLSAVVIQDFNAKRNKDYDFNWDRMLKSDGDTGPYLQYAHARLCSLERKSGFEFNPNANLTLLTEPEAFNLAITIGRYPEVIQLTHNQIEPSTLVGYLFELAHAVSSAHQVLWIKDREKDIAEARFVLYWAAKIILGSGLRILGLIPLERM</sequence>
<dbReference type="PANTHER" id="PTHR11956">
    <property type="entry name" value="ARGINYL-TRNA SYNTHETASE"/>
    <property type="match status" value="1"/>
</dbReference>
<dbReference type="InterPro" id="IPR001412">
    <property type="entry name" value="aa-tRNA-synth_I_CS"/>
</dbReference>
<dbReference type="EC" id="6.1.1.19" evidence="2"/>
<dbReference type="Pfam" id="PF00750">
    <property type="entry name" value="tRNA-synt_1d"/>
    <property type="match status" value="1"/>
</dbReference>
<evidence type="ECO:0000259" key="12">
    <source>
        <dbReference type="SMART" id="SM01016"/>
    </source>
</evidence>